<dbReference type="AlphaFoldDB" id="A0AAW8PZ49"/>
<dbReference type="EMBL" id="JAUHGG010000003">
    <property type="protein sequence ID" value="MDS1821547.1"/>
    <property type="molecule type" value="Genomic_DNA"/>
</dbReference>
<sequence length="268" mass="30936">MKIISKHKDYFDSALSYGGHEDNSLIFKRKSEDVRVTVTEIFGDRCPPLEMSGHSSMRWLRSGYRDKGVSGLFDFGIIIFCAKAYPYAQLKVENAVRWGVKPHQKQEVEQILMQNAVKVGLFDHRLTFYTLESAMKLIQSLAKYFCFNESQVDEFEVLFDDFCKNFGGSRYFDGDSVHRKFGVPYMMVPVTYYGISNREPVDVVLNPILKEFQFAKVVEPCLAFQEIEMYLSGVMGAGDKPMIEISDEDKRDAKGFDDWSFKKMKSKR</sequence>
<reference evidence="1" key="1">
    <citation type="submission" date="2023-06" db="EMBL/GenBank/DDBJ databases">
        <title>Genomic Diversity of Vibrio spp. and Metagenomic Analysis of Pathogens in Florida Gulf Coastal Waters Following Hurricane Ian.</title>
        <authorList>
            <person name="Brumfield K.D."/>
        </authorList>
    </citation>
    <scope>NUCLEOTIDE SEQUENCE</scope>
    <source>
        <strain evidence="1">WBS2B-138</strain>
    </source>
</reference>
<name>A0AAW8PZ49_VIBPH</name>
<dbReference type="RefSeq" id="WP_311020452.1">
    <property type="nucleotide sequence ID" value="NZ_JAUHGG010000003.1"/>
</dbReference>
<gene>
    <name evidence="1" type="ORF">QX249_12815</name>
</gene>
<comment type="caution">
    <text evidence="1">The sequence shown here is derived from an EMBL/GenBank/DDBJ whole genome shotgun (WGS) entry which is preliminary data.</text>
</comment>
<protein>
    <submittedName>
        <fullName evidence="1">Uncharacterized protein</fullName>
    </submittedName>
</protein>
<proteinExistence type="predicted"/>
<accession>A0AAW8PZ49</accession>
<evidence type="ECO:0000313" key="1">
    <source>
        <dbReference type="EMBL" id="MDS1821547.1"/>
    </source>
</evidence>
<evidence type="ECO:0000313" key="2">
    <source>
        <dbReference type="Proteomes" id="UP001253193"/>
    </source>
</evidence>
<dbReference type="Proteomes" id="UP001253193">
    <property type="component" value="Unassembled WGS sequence"/>
</dbReference>
<organism evidence="1 2">
    <name type="scientific">Vibrio parahaemolyticus</name>
    <dbReference type="NCBI Taxonomy" id="670"/>
    <lineage>
        <taxon>Bacteria</taxon>
        <taxon>Pseudomonadati</taxon>
        <taxon>Pseudomonadota</taxon>
        <taxon>Gammaproteobacteria</taxon>
        <taxon>Vibrionales</taxon>
        <taxon>Vibrionaceae</taxon>
        <taxon>Vibrio</taxon>
    </lineage>
</organism>